<dbReference type="STRING" id="1471761.B0W44_04235"/>
<feature type="domain" description="Transglycosylase SLT" evidence="2">
    <location>
        <begin position="68"/>
        <end position="174"/>
    </location>
</feature>
<dbReference type="AlphaFoldDB" id="A0A1U9KBM9"/>
<protein>
    <recommendedName>
        <fullName evidence="2">Transglycosylase SLT domain-containing protein</fullName>
    </recommendedName>
</protein>
<dbReference type="OrthoDB" id="9815002at2"/>
<dbReference type="Pfam" id="PF01464">
    <property type="entry name" value="SLT"/>
    <property type="match status" value="1"/>
</dbReference>
<dbReference type="GO" id="GO:0008933">
    <property type="term" value="F:peptidoglycan lytic transglycosylase activity"/>
    <property type="evidence" value="ECO:0007669"/>
    <property type="project" value="InterPro"/>
</dbReference>
<dbReference type="GO" id="GO:0000270">
    <property type="term" value="P:peptidoglycan metabolic process"/>
    <property type="evidence" value="ECO:0007669"/>
    <property type="project" value="InterPro"/>
</dbReference>
<dbReference type="PANTHER" id="PTHR37423:SF2">
    <property type="entry name" value="MEMBRANE-BOUND LYTIC MUREIN TRANSGLYCOSYLASE C"/>
    <property type="match status" value="1"/>
</dbReference>
<dbReference type="InterPro" id="IPR000189">
    <property type="entry name" value="Transglyc_AS"/>
</dbReference>
<dbReference type="PROSITE" id="PS00922">
    <property type="entry name" value="TRANSGLYCOSYLASE"/>
    <property type="match status" value="1"/>
</dbReference>
<dbReference type="GO" id="GO:0016020">
    <property type="term" value="C:membrane"/>
    <property type="evidence" value="ECO:0007669"/>
    <property type="project" value="InterPro"/>
</dbReference>
<proteinExistence type="inferred from homology"/>
<dbReference type="PANTHER" id="PTHR37423">
    <property type="entry name" value="SOLUBLE LYTIC MUREIN TRANSGLYCOSYLASE-RELATED"/>
    <property type="match status" value="1"/>
</dbReference>
<dbReference type="Gene3D" id="1.10.530.10">
    <property type="match status" value="1"/>
</dbReference>
<sequence length="187" mass="21012">MMQHSDWRRTEHRRMYEMYGNSLHVNTHGPFEELTTRPYAAKGTKPVDAQPLNVQGDARKPLDFDGIIRRASEAFDVDFALIKSVIKNESSFNPNAVSHAGAQGLMQLMPTTARSLGVQNPFDPMENVFAGTRYLRQMLDRYNGNTALALAAYNAGPGNVDRYNGIPPFAETRHYVDRVLKDRLALA</sequence>
<evidence type="ECO:0000313" key="4">
    <source>
        <dbReference type="Proteomes" id="UP000188603"/>
    </source>
</evidence>
<dbReference type="InterPro" id="IPR008258">
    <property type="entry name" value="Transglycosylase_SLT_dom_1"/>
</dbReference>
<evidence type="ECO:0000256" key="1">
    <source>
        <dbReference type="ARBA" id="ARBA00007734"/>
    </source>
</evidence>
<dbReference type="Proteomes" id="UP000188603">
    <property type="component" value="Chromosome"/>
</dbReference>
<evidence type="ECO:0000259" key="2">
    <source>
        <dbReference type="Pfam" id="PF01464"/>
    </source>
</evidence>
<dbReference type="KEGG" id="ntr:B0W44_04235"/>
<keyword evidence="4" id="KW-1185">Reference proteome</keyword>
<comment type="similarity">
    <text evidence="1">Belongs to the transglycosylase Slt family.</text>
</comment>
<dbReference type="SUPFAM" id="SSF53955">
    <property type="entry name" value="Lysozyme-like"/>
    <property type="match status" value="1"/>
</dbReference>
<name>A0A1U9KBM9_9BACL</name>
<dbReference type="EMBL" id="CP019699">
    <property type="protein sequence ID" value="AQS57393.1"/>
    <property type="molecule type" value="Genomic_DNA"/>
</dbReference>
<accession>A0A1U9KBM9</accession>
<organism evidence="3 4">
    <name type="scientific">Novibacillus thermophilus</name>
    <dbReference type="NCBI Taxonomy" id="1471761"/>
    <lineage>
        <taxon>Bacteria</taxon>
        <taxon>Bacillati</taxon>
        <taxon>Bacillota</taxon>
        <taxon>Bacilli</taxon>
        <taxon>Bacillales</taxon>
        <taxon>Thermoactinomycetaceae</taxon>
        <taxon>Novibacillus</taxon>
    </lineage>
</organism>
<gene>
    <name evidence="3" type="ORF">B0W44_04235</name>
</gene>
<reference evidence="3 4" key="1">
    <citation type="journal article" date="2015" name="Int. J. Syst. Evol. Microbiol.">
        <title>Novibacillus thermophilus gen. nov., sp. nov., a Gram-staining-negative and moderately thermophilic member of the family Thermoactinomycetaceae.</title>
        <authorList>
            <person name="Yang G."/>
            <person name="Chen J."/>
            <person name="Zhou S."/>
        </authorList>
    </citation>
    <scope>NUCLEOTIDE SEQUENCE [LARGE SCALE GENOMIC DNA]</scope>
    <source>
        <strain evidence="3 4">SG-1</strain>
    </source>
</reference>
<dbReference type="InterPro" id="IPR023346">
    <property type="entry name" value="Lysozyme-like_dom_sf"/>
</dbReference>
<evidence type="ECO:0000313" key="3">
    <source>
        <dbReference type="EMBL" id="AQS57393.1"/>
    </source>
</evidence>
<dbReference type="CDD" id="cd00254">
    <property type="entry name" value="LT-like"/>
    <property type="match status" value="1"/>
</dbReference>